<gene>
    <name evidence="2" type="ORF">M514_18299</name>
</gene>
<dbReference type="Proteomes" id="UP000030758">
    <property type="component" value="Unassembled WGS sequence"/>
</dbReference>
<dbReference type="InterPro" id="IPR055121">
    <property type="entry name" value="HTH_69"/>
</dbReference>
<evidence type="ECO:0000259" key="1">
    <source>
        <dbReference type="Pfam" id="PF22979"/>
    </source>
</evidence>
<dbReference type="EMBL" id="KL367495">
    <property type="protein sequence ID" value="KFD69427.1"/>
    <property type="molecule type" value="Genomic_DNA"/>
</dbReference>
<feature type="domain" description="Winged helix-turn-helix" evidence="1">
    <location>
        <begin position="205"/>
        <end position="269"/>
    </location>
</feature>
<dbReference type="PANTHER" id="PTHR47705:SF1">
    <property type="entry name" value="PNP_UDP_1 DOMAIN-CONTAINING PROTEIN"/>
    <property type="match status" value="1"/>
</dbReference>
<dbReference type="Gene3D" id="3.40.50.1580">
    <property type="entry name" value="Nucleoside phosphorylase domain"/>
    <property type="match status" value="1"/>
</dbReference>
<dbReference type="GO" id="GO:0009116">
    <property type="term" value="P:nucleoside metabolic process"/>
    <property type="evidence" value="ECO:0007669"/>
    <property type="project" value="InterPro"/>
</dbReference>
<dbReference type="AlphaFoldDB" id="A0A085NIY1"/>
<protein>
    <recommendedName>
        <fullName evidence="1">Winged helix-turn-helix domain-containing protein</fullName>
    </recommendedName>
</protein>
<proteinExistence type="predicted"/>
<organism evidence="2">
    <name type="scientific">Trichuris suis</name>
    <name type="common">pig whipworm</name>
    <dbReference type="NCBI Taxonomy" id="68888"/>
    <lineage>
        <taxon>Eukaryota</taxon>
        <taxon>Metazoa</taxon>
        <taxon>Ecdysozoa</taxon>
        <taxon>Nematoda</taxon>
        <taxon>Enoplea</taxon>
        <taxon>Dorylaimia</taxon>
        <taxon>Trichinellida</taxon>
        <taxon>Trichuridae</taxon>
        <taxon>Trichuris</taxon>
    </lineage>
</organism>
<name>A0A085NIY1_9BILA</name>
<accession>A0A085NIY1</accession>
<sequence length="594" mass="65441">MANAQLAVRIPKVEIPIGQNGDSRNLGEKMKEKSDYVVLSPVGYKDTLVGVRLERVQLSSPSEVPDVVYSGQGIHTGIVVRSAQNSSDPSWQLTKHDEKPFSVDLKIVLHHGSQTLRQEEVRRLNFLFVSDFDDAMRFGYVQSFIELLLSNFPSDYGNFLMRLAKLLKRRFTQIQVIDLEIKVTSSEKTSLEADDTSGDPADASHASAEPLKIGDVQELLEHAFPNGMGTAEIASTLNSSCAIVEEFLSQLETRGVITHLESDQWIRIDKDADFQNAMGKQMPKVSRSDRPTVAIVTAFYAEKLAVDAMLENRRTYVRYKSDGESNVYTLGNIGSHRVVSTKLSVVGQSRSEKISAGSITTRLLGGFPEVEHVFVVGVGGLAPDSSDGDRAVRLGDVVVSAPASSQYPYAYIICDSLQRNRDSNQVECYGVKTWVQHDDLITKIAEEIRSSSSDDSAHWDIFSSDCLDAIHNAAKDTEFSFNRPLLNVDGQQPARSYTAVNSEKSKLHLGPIAASKIVFKHQVLKDDFTRRFGLIAFDAGFDTVIESVFGNRIGSWTLIRGIADASDGTKGKDWQPYAALQAAAVMKAIILKLP</sequence>
<dbReference type="GO" id="GO:0003824">
    <property type="term" value="F:catalytic activity"/>
    <property type="evidence" value="ECO:0007669"/>
    <property type="project" value="InterPro"/>
</dbReference>
<dbReference type="Pfam" id="PF22979">
    <property type="entry name" value="HTH_69"/>
    <property type="match status" value="1"/>
</dbReference>
<reference evidence="2" key="1">
    <citation type="journal article" date="2014" name="Nat. Genet.">
        <title>Genome and transcriptome of the porcine whipworm Trichuris suis.</title>
        <authorList>
            <person name="Jex A.R."/>
            <person name="Nejsum P."/>
            <person name="Schwarz E.M."/>
            <person name="Hu L."/>
            <person name="Young N.D."/>
            <person name="Hall R.S."/>
            <person name="Korhonen P.K."/>
            <person name="Liao S."/>
            <person name="Thamsborg S."/>
            <person name="Xia J."/>
            <person name="Xu P."/>
            <person name="Wang S."/>
            <person name="Scheerlinck J.P."/>
            <person name="Hofmann A."/>
            <person name="Sternberg P.W."/>
            <person name="Wang J."/>
            <person name="Gasser R.B."/>
        </authorList>
    </citation>
    <scope>NUCLEOTIDE SEQUENCE [LARGE SCALE GENOMIC DNA]</scope>
    <source>
        <strain evidence="2">DCEP-RM93F</strain>
    </source>
</reference>
<dbReference type="PANTHER" id="PTHR47705">
    <property type="entry name" value="AGAP000321-PA"/>
    <property type="match status" value="1"/>
</dbReference>
<dbReference type="SUPFAM" id="SSF53167">
    <property type="entry name" value="Purine and uridine phosphorylases"/>
    <property type="match status" value="1"/>
</dbReference>
<evidence type="ECO:0000313" key="2">
    <source>
        <dbReference type="EMBL" id="KFD69427.1"/>
    </source>
</evidence>
<dbReference type="InterPro" id="IPR035994">
    <property type="entry name" value="Nucleoside_phosphorylase_sf"/>
</dbReference>